<dbReference type="SUPFAM" id="SSF111331">
    <property type="entry name" value="NAD kinase/diacylglycerol kinase-like"/>
    <property type="match status" value="1"/>
</dbReference>
<evidence type="ECO:0000256" key="2">
    <source>
        <dbReference type="ARBA" id="ARBA00022777"/>
    </source>
</evidence>
<dbReference type="InterPro" id="IPR017437">
    <property type="entry name" value="ATP-NAD_kinase_PpnK-typ_C"/>
</dbReference>
<evidence type="ECO:0000256" key="6">
    <source>
        <dbReference type="HAMAP-Rule" id="MF_00361"/>
    </source>
</evidence>
<evidence type="ECO:0000256" key="5">
    <source>
        <dbReference type="ARBA" id="ARBA00047925"/>
    </source>
</evidence>
<dbReference type="HAMAP" id="MF_00361">
    <property type="entry name" value="NAD_kinase"/>
    <property type="match status" value="1"/>
</dbReference>
<dbReference type="PANTHER" id="PTHR20275:SF0">
    <property type="entry name" value="NAD KINASE"/>
    <property type="match status" value="1"/>
</dbReference>
<feature type="binding site" evidence="6">
    <location>
        <begin position="188"/>
        <end position="193"/>
    </location>
    <ligand>
        <name>NAD(+)</name>
        <dbReference type="ChEBI" id="CHEBI:57540"/>
    </ligand>
</feature>
<keyword evidence="6" id="KW-0963">Cytoplasm</keyword>
<dbReference type="GO" id="GO:0003951">
    <property type="term" value="F:NAD+ kinase activity"/>
    <property type="evidence" value="ECO:0007669"/>
    <property type="project" value="UniProtKB-UniRule"/>
</dbReference>
<dbReference type="GO" id="GO:0006741">
    <property type="term" value="P:NADP+ biosynthetic process"/>
    <property type="evidence" value="ECO:0007669"/>
    <property type="project" value="UniProtKB-UniRule"/>
</dbReference>
<comment type="similarity">
    <text evidence="6">Belongs to the NAD kinase family.</text>
</comment>
<dbReference type="Proteomes" id="UP000252733">
    <property type="component" value="Unassembled WGS sequence"/>
</dbReference>
<keyword evidence="6" id="KW-0547">Nucleotide-binding</keyword>
<dbReference type="Gene3D" id="2.60.200.30">
    <property type="entry name" value="Probable inorganic polyphosphate/atp-NAD kinase, domain 2"/>
    <property type="match status" value="1"/>
</dbReference>
<dbReference type="GO" id="GO:0051287">
    <property type="term" value="F:NAD binding"/>
    <property type="evidence" value="ECO:0007669"/>
    <property type="project" value="UniProtKB-ARBA"/>
</dbReference>
<feature type="active site" description="Proton acceptor" evidence="6">
    <location>
        <position position="74"/>
    </location>
</feature>
<dbReference type="InterPro" id="IPR002504">
    <property type="entry name" value="NADK"/>
</dbReference>
<dbReference type="GO" id="GO:0046872">
    <property type="term" value="F:metal ion binding"/>
    <property type="evidence" value="ECO:0007669"/>
    <property type="project" value="UniProtKB-UniRule"/>
</dbReference>
<dbReference type="Gene3D" id="3.40.50.10330">
    <property type="entry name" value="Probable inorganic polyphosphate/atp-NAD kinase, domain 1"/>
    <property type="match status" value="1"/>
</dbReference>
<dbReference type="RefSeq" id="WP_114437911.1">
    <property type="nucleotide sequence ID" value="NZ_QPIZ01000029.1"/>
</dbReference>
<feature type="binding site" evidence="6">
    <location>
        <begin position="147"/>
        <end position="148"/>
    </location>
    <ligand>
        <name>NAD(+)</name>
        <dbReference type="ChEBI" id="CHEBI:57540"/>
    </ligand>
</feature>
<protein>
    <recommendedName>
        <fullName evidence="6">NAD kinase</fullName>
        <ecNumber evidence="6">2.7.1.23</ecNumber>
    </recommendedName>
    <alternativeName>
        <fullName evidence="6">ATP-dependent NAD kinase</fullName>
    </alternativeName>
</protein>
<dbReference type="InterPro" id="IPR016064">
    <property type="entry name" value="NAD/diacylglycerol_kinase_sf"/>
</dbReference>
<dbReference type="AlphaFoldDB" id="A0A368UL15"/>
<feature type="binding site" evidence="6">
    <location>
        <position position="177"/>
    </location>
    <ligand>
        <name>NAD(+)</name>
        <dbReference type="ChEBI" id="CHEBI:57540"/>
    </ligand>
</feature>
<evidence type="ECO:0000256" key="1">
    <source>
        <dbReference type="ARBA" id="ARBA00022679"/>
    </source>
</evidence>
<organism evidence="7 8">
    <name type="scientific">Marinilabilia salmonicolor</name>
    <dbReference type="NCBI Taxonomy" id="989"/>
    <lineage>
        <taxon>Bacteria</taxon>
        <taxon>Pseudomonadati</taxon>
        <taxon>Bacteroidota</taxon>
        <taxon>Bacteroidia</taxon>
        <taxon>Marinilabiliales</taxon>
        <taxon>Marinilabiliaceae</taxon>
        <taxon>Marinilabilia</taxon>
    </lineage>
</organism>
<dbReference type="NCBIfam" id="NF002521">
    <property type="entry name" value="PRK01911.1"/>
    <property type="match status" value="1"/>
</dbReference>
<dbReference type="InterPro" id="IPR017438">
    <property type="entry name" value="ATP-NAD_kinase_N"/>
</dbReference>
<keyword evidence="4 6" id="KW-0520">NAD</keyword>
<evidence type="ECO:0000313" key="7">
    <source>
        <dbReference type="EMBL" id="RCW29323.1"/>
    </source>
</evidence>
<dbReference type="GO" id="GO:0005524">
    <property type="term" value="F:ATP binding"/>
    <property type="evidence" value="ECO:0007669"/>
    <property type="project" value="UniProtKB-KW"/>
</dbReference>
<keyword evidence="6" id="KW-0067">ATP-binding</keyword>
<keyword evidence="2 6" id="KW-0418">Kinase</keyword>
<comment type="caution">
    <text evidence="6">Lacks conserved residue(s) required for the propagation of feature annotation.</text>
</comment>
<feature type="binding site" evidence="6">
    <location>
        <position position="212"/>
    </location>
    <ligand>
        <name>NAD(+)</name>
        <dbReference type="ChEBI" id="CHEBI:57540"/>
    </ligand>
</feature>
<comment type="cofactor">
    <cofactor evidence="6">
        <name>a divalent metal cation</name>
        <dbReference type="ChEBI" id="CHEBI:60240"/>
    </cofactor>
</comment>
<comment type="caution">
    <text evidence="7">The sequence shown here is derived from an EMBL/GenBank/DDBJ whole genome shotgun (WGS) entry which is preliminary data.</text>
</comment>
<sequence>MEIAIFGKSFGDVFYENCRQLFDYLHKKETRIFIYKPFYEFLSQKFDLKPGIAGFFSSSEDLPQVDMLFSIGGDGTFLQAVTLVRDSGIPIVGINSGRLGFLADISRNELPVALEEIDLGRFKVKELSLLELISPTGLVDDFNYALNEFAVHKQDSSSMITIHTYLDDEYLNSYWADGLIVSTPTGSTAYSLSVGGPIMHPGSQGIIITPIAPHNLTVRPLVVPDNMELTLKVEGRGGKFLASLDSRSVVVEEGTELKIRKAGFPIKMVERTDQSFYSTLRNKLMWGADRRN</sequence>
<comment type="function">
    <text evidence="6">Involved in the regulation of the intracellular balance of NAD and NADP, and is a key enzyme in the biosynthesis of NADP. Catalyzes specifically the phosphorylation on 2'-hydroxyl of the adenosine moiety of NAD to yield NADP.</text>
</comment>
<dbReference type="PANTHER" id="PTHR20275">
    <property type="entry name" value="NAD KINASE"/>
    <property type="match status" value="1"/>
</dbReference>
<dbReference type="GO" id="GO:0005737">
    <property type="term" value="C:cytoplasm"/>
    <property type="evidence" value="ECO:0007669"/>
    <property type="project" value="UniProtKB-SubCell"/>
</dbReference>
<comment type="catalytic activity">
    <reaction evidence="5 6">
        <text>NAD(+) + ATP = ADP + NADP(+) + H(+)</text>
        <dbReference type="Rhea" id="RHEA:18629"/>
        <dbReference type="ChEBI" id="CHEBI:15378"/>
        <dbReference type="ChEBI" id="CHEBI:30616"/>
        <dbReference type="ChEBI" id="CHEBI:57540"/>
        <dbReference type="ChEBI" id="CHEBI:58349"/>
        <dbReference type="ChEBI" id="CHEBI:456216"/>
        <dbReference type="EC" id="2.7.1.23"/>
    </reaction>
</comment>
<dbReference type="EC" id="2.7.1.23" evidence="6"/>
<keyword evidence="3 6" id="KW-0521">NADP</keyword>
<dbReference type="Pfam" id="PF20143">
    <property type="entry name" value="NAD_kinase_C"/>
    <property type="match status" value="1"/>
</dbReference>
<reference evidence="7 8" key="1">
    <citation type="submission" date="2018-07" db="EMBL/GenBank/DDBJ databases">
        <title>Freshwater and sediment microbial communities from various areas in North America, analyzing microbe dynamics in response to fracking.</title>
        <authorList>
            <person name="Lamendella R."/>
        </authorList>
    </citation>
    <scope>NUCLEOTIDE SEQUENCE [LARGE SCALE GENOMIC DNA]</scope>
    <source>
        <strain evidence="7 8">160A</strain>
    </source>
</reference>
<name>A0A368UL15_9BACT</name>
<proteinExistence type="inferred from homology"/>
<evidence type="ECO:0000256" key="3">
    <source>
        <dbReference type="ARBA" id="ARBA00022857"/>
    </source>
</evidence>
<keyword evidence="8" id="KW-1185">Reference proteome</keyword>
<evidence type="ECO:0000256" key="4">
    <source>
        <dbReference type="ARBA" id="ARBA00023027"/>
    </source>
</evidence>
<evidence type="ECO:0000313" key="8">
    <source>
        <dbReference type="Proteomes" id="UP000252733"/>
    </source>
</evidence>
<feature type="binding site" evidence="6">
    <location>
        <begin position="74"/>
        <end position="75"/>
    </location>
    <ligand>
        <name>NAD(+)</name>
        <dbReference type="ChEBI" id="CHEBI:57540"/>
    </ligand>
</feature>
<gene>
    <name evidence="6" type="primary">nadK</name>
    <name evidence="7" type="ORF">DFO77_12947</name>
</gene>
<dbReference type="GO" id="GO:0019674">
    <property type="term" value="P:NAD+ metabolic process"/>
    <property type="evidence" value="ECO:0007669"/>
    <property type="project" value="InterPro"/>
</dbReference>
<keyword evidence="1 6" id="KW-0808">Transferase</keyword>
<dbReference type="Pfam" id="PF01513">
    <property type="entry name" value="NAD_kinase"/>
    <property type="match status" value="1"/>
</dbReference>
<comment type="subcellular location">
    <subcellularLocation>
        <location evidence="6">Cytoplasm</location>
    </subcellularLocation>
</comment>
<dbReference type="EMBL" id="QPIZ01000029">
    <property type="protein sequence ID" value="RCW29323.1"/>
    <property type="molecule type" value="Genomic_DNA"/>
</dbReference>
<accession>A0A368UL15</accession>